<dbReference type="InterPro" id="IPR058637">
    <property type="entry name" value="YknX-like_C"/>
</dbReference>
<comment type="caution">
    <text evidence="3">The sequence shown here is derived from an EMBL/GenBank/DDBJ whole genome shotgun (WGS) entry which is preliminary data.</text>
</comment>
<accession>A0ABS6A0J6</accession>
<dbReference type="PANTHER" id="PTHR30469">
    <property type="entry name" value="MULTIDRUG RESISTANCE PROTEIN MDTA"/>
    <property type="match status" value="1"/>
</dbReference>
<dbReference type="SUPFAM" id="SSF111369">
    <property type="entry name" value="HlyD-like secretion proteins"/>
    <property type="match status" value="1"/>
</dbReference>
<organism evidence="3 4">
    <name type="scientific">Acidithiobacillus sulfurivorans</name>
    <dbReference type="NCBI Taxonomy" id="1958756"/>
    <lineage>
        <taxon>Bacteria</taxon>
        <taxon>Pseudomonadati</taxon>
        <taxon>Pseudomonadota</taxon>
        <taxon>Acidithiobacillia</taxon>
        <taxon>Acidithiobacillales</taxon>
        <taxon>Acidithiobacillaceae</taxon>
        <taxon>Acidithiobacillus</taxon>
    </lineage>
</organism>
<feature type="domain" description="YknX-like C-terminal permuted SH3-like" evidence="2">
    <location>
        <begin position="278"/>
        <end position="344"/>
    </location>
</feature>
<gene>
    <name evidence="3" type="ORF">HAP95_11990</name>
</gene>
<dbReference type="Proteomes" id="UP000755654">
    <property type="component" value="Unassembled WGS sequence"/>
</dbReference>
<evidence type="ECO:0000256" key="1">
    <source>
        <dbReference type="ARBA" id="ARBA00009477"/>
    </source>
</evidence>
<dbReference type="PANTHER" id="PTHR30469:SF15">
    <property type="entry name" value="HLYD FAMILY OF SECRETION PROTEINS"/>
    <property type="match status" value="1"/>
</dbReference>
<dbReference type="Pfam" id="PF25989">
    <property type="entry name" value="YknX_C"/>
    <property type="match status" value="1"/>
</dbReference>
<dbReference type="NCBIfam" id="TIGR01730">
    <property type="entry name" value="RND_mfp"/>
    <property type="match status" value="1"/>
</dbReference>
<keyword evidence="4" id="KW-1185">Reference proteome</keyword>
<dbReference type="InterPro" id="IPR006143">
    <property type="entry name" value="RND_pump_MFP"/>
</dbReference>
<proteinExistence type="inferred from homology"/>
<dbReference type="Gene3D" id="2.40.50.100">
    <property type="match status" value="1"/>
</dbReference>
<reference evidence="3 4" key="1">
    <citation type="journal article" date="2021" name="ISME J.">
        <title>Genomic evolution of the class Acidithiobacillia: deep-branching Proteobacteria living in extreme acidic conditions.</title>
        <authorList>
            <person name="Moya-Beltran A."/>
            <person name="Beard S."/>
            <person name="Rojas-Villalobos C."/>
            <person name="Issotta F."/>
            <person name="Gallardo Y."/>
            <person name="Ulloa R."/>
            <person name="Giaveno A."/>
            <person name="Degli Esposti M."/>
            <person name="Johnson D.B."/>
            <person name="Quatrini R."/>
        </authorList>
    </citation>
    <scope>NUCLEOTIDE SEQUENCE [LARGE SCALE GENOMIC DNA]</scope>
    <source>
        <strain evidence="3 4">RW2</strain>
    </source>
</reference>
<dbReference type="EMBL" id="JAAOMP010000126">
    <property type="protein sequence ID" value="MBU2760858.1"/>
    <property type="molecule type" value="Genomic_DNA"/>
</dbReference>
<evidence type="ECO:0000313" key="4">
    <source>
        <dbReference type="Proteomes" id="UP000755654"/>
    </source>
</evidence>
<dbReference type="Gene3D" id="2.40.420.20">
    <property type="match status" value="1"/>
</dbReference>
<evidence type="ECO:0000259" key="2">
    <source>
        <dbReference type="Pfam" id="PF25989"/>
    </source>
</evidence>
<comment type="similarity">
    <text evidence="1">Belongs to the membrane fusion protein (MFP) (TC 8.A.1) family.</text>
</comment>
<name>A0ABS6A0J6_9PROT</name>
<dbReference type="Gene3D" id="1.10.287.470">
    <property type="entry name" value="Helix hairpin bin"/>
    <property type="match status" value="1"/>
</dbReference>
<protein>
    <submittedName>
        <fullName evidence="3">Efflux RND transporter periplasmic adaptor subunit</fullName>
    </submittedName>
</protein>
<evidence type="ECO:0000313" key="3">
    <source>
        <dbReference type="EMBL" id="MBU2760858.1"/>
    </source>
</evidence>
<sequence>MTIHSWKLNGMKFLPHFYRVSLPYCFSLFSGVLLLLSVHSAWGAAIPVRTAPVRVSAAIQQSALLAQVESNGAATLTAPVTGRVLGPLLPDGPVTAGTIIARIAAPGLQSSIQTAQKQIAFSQGQYLRDQKLYQDGVIAQQNVATSRLTLAEAQSHLRILQAQAAQQTLSAPFAGSLHYLVPAGAVVNSGTAIATLDGRGKPWAQAYVTPSRARSLRPGCTVILHGADWHGLGHVRSIGQSARHLGLVSVYIDLPAQSLALPGEWLQAEVQQVQGHAFQIPTTAVVMHAAQIEVFVIRKGRAMAVPVHIVASQAGQSWVQGALQTGEQIIISANDRLVSGTPVQEQQP</sequence>